<evidence type="ECO:0000259" key="7">
    <source>
        <dbReference type="PROSITE" id="PS50110"/>
    </source>
</evidence>
<dbReference type="InterPro" id="IPR001789">
    <property type="entry name" value="Sig_transdc_resp-reg_receiver"/>
</dbReference>
<dbReference type="InterPro" id="IPR050595">
    <property type="entry name" value="Bact_response_regulator"/>
</dbReference>
<dbReference type="PANTHER" id="PTHR44591">
    <property type="entry name" value="STRESS RESPONSE REGULATOR PROTEIN 1"/>
    <property type="match status" value="1"/>
</dbReference>
<feature type="modified residue" description="4-aspartylphosphate" evidence="6">
    <location>
        <position position="52"/>
    </location>
</feature>
<dbReference type="Pfam" id="PF00072">
    <property type="entry name" value="Response_reg"/>
    <property type="match status" value="1"/>
</dbReference>
<dbReference type="FunFam" id="3.40.50.2300:FF:000001">
    <property type="entry name" value="DNA-binding response regulator PhoB"/>
    <property type="match status" value="1"/>
</dbReference>
<dbReference type="Proteomes" id="UP000176741">
    <property type="component" value="Unassembled WGS sequence"/>
</dbReference>
<evidence type="ECO:0000256" key="2">
    <source>
        <dbReference type="ARBA" id="ARBA00023012"/>
    </source>
</evidence>
<keyword evidence="3" id="KW-0805">Transcription regulation</keyword>
<evidence type="ECO:0000313" key="9">
    <source>
        <dbReference type="Proteomes" id="UP000176741"/>
    </source>
</evidence>
<accession>A0A1F7XY53</accession>
<comment type="caution">
    <text evidence="8">The sequence shown here is derived from an EMBL/GenBank/DDBJ whole genome shotgun (WGS) entry which is preliminary data.</text>
</comment>
<dbReference type="EMBL" id="MGGD01000049">
    <property type="protein sequence ID" value="OGM19963.1"/>
    <property type="molecule type" value="Genomic_DNA"/>
</dbReference>
<evidence type="ECO:0000256" key="6">
    <source>
        <dbReference type="PROSITE-ProRule" id="PRU00169"/>
    </source>
</evidence>
<keyword evidence="2" id="KW-0902">Two-component regulatory system</keyword>
<dbReference type="PANTHER" id="PTHR44591:SF3">
    <property type="entry name" value="RESPONSE REGULATORY DOMAIN-CONTAINING PROTEIN"/>
    <property type="match status" value="1"/>
</dbReference>
<reference evidence="8 9" key="1">
    <citation type="journal article" date="2016" name="Nat. Commun.">
        <title>Thousands of microbial genomes shed light on interconnected biogeochemical processes in an aquifer system.</title>
        <authorList>
            <person name="Anantharaman K."/>
            <person name="Brown C.T."/>
            <person name="Hug L.A."/>
            <person name="Sharon I."/>
            <person name="Castelle C.J."/>
            <person name="Probst A.J."/>
            <person name="Thomas B.C."/>
            <person name="Singh A."/>
            <person name="Wilkins M.J."/>
            <person name="Karaoz U."/>
            <person name="Brodie E.L."/>
            <person name="Williams K.H."/>
            <person name="Hubbard S.S."/>
            <person name="Banfield J.F."/>
        </authorList>
    </citation>
    <scope>NUCLEOTIDE SEQUENCE [LARGE SCALE GENOMIC DNA]</scope>
</reference>
<evidence type="ECO:0000256" key="5">
    <source>
        <dbReference type="ARBA" id="ARBA00023163"/>
    </source>
</evidence>
<dbReference type="AlphaFoldDB" id="A0A1F7XY53"/>
<dbReference type="GO" id="GO:0000160">
    <property type="term" value="P:phosphorelay signal transduction system"/>
    <property type="evidence" value="ECO:0007669"/>
    <property type="project" value="UniProtKB-KW"/>
</dbReference>
<dbReference type="PROSITE" id="PS50110">
    <property type="entry name" value="RESPONSE_REGULATORY"/>
    <property type="match status" value="1"/>
</dbReference>
<proteinExistence type="predicted"/>
<sequence>MAKILLIEDDPLMLRLYEKILERNDFQIVAASRGQEGLTKAKEEKPDLILLDIMMPEMDGFEVLGKLKSDDTTKNLPVIALTNLAGEEDAKKALEMGAIRYIIKSEHDPAGVVKIAKEVLASQIPNKTN</sequence>
<keyword evidence="5" id="KW-0804">Transcription</keyword>
<name>A0A1F7XY53_9BACT</name>
<dbReference type="GO" id="GO:0003677">
    <property type="term" value="F:DNA binding"/>
    <property type="evidence" value="ECO:0007669"/>
    <property type="project" value="UniProtKB-KW"/>
</dbReference>
<dbReference type="Gene3D" id="3.40.50.2300">
    <property type="match status" value="1"/>
</dbReference>
<evidence type="ECO:0000256" key="4">
    <source>
        <dbReference type="ARBA" id="ARBA00023125"/>
    </source>
</evidence>
<keyword evidence="4" id="KW-0238">DNA-binding</keyword>
<gene>
    <name evidence="8" type="ORF">A2771_03120</name>
</gene>
<dbReference type="InterPro" id="IPR011006">
    <property type="entry name" value="CheY-like_superfamily"/>
</dbReference>
<keyword evidence="1 6" id="KW-0597">Phosphoprotein</keyword>
<dbReference type="SUPFAM" id="SSF52172">
    <property type="entry name" value="CheY-like"/>
    <property type="match status" value="1"/>
</dbReference>
<evidence type="ECO:0000256" key="1">
    <source>
        <dbReference type="ARBA" id="ARBA00022553"/>
    </source>
</evidence>
<feature type="domain" description="Response regulatory" evidence="7">
    <location>
        <begin position="3"/>
        <end position="119"/>
    </location>
</feature>
<evidence type="ECO:0000256" key="3">
    <source>
        <dbReference type="ARBA" id="ARBA00023015"/>
    </source>
</evidence>
<protein>
    <recommendedName>
        <fullName evidence="7">Response regulatory domain-containing protein</fullName>
    </recommendedName>
</protein>
<organism evidence="8 9">
    <name type="scientific">Candidatus Woesebacteria bacterium RIFCSPHIGHO2_01_FULL_38_26b</name>
    <dbReference type="NCBI Taxonomy" id="1802491"/>
    <lineage>
        <taxon>Bacteria</taxon>
        <taxon>Candidatus Woeseibacteriota</taxon>
    </lineage>
</organism>
<dbReference type="SMART" id="SM00448">
    <property type="entry name" value="REC"/>
    <property type="match status" value="1"/>
</dbReference>
<evidence type="ECO:0000313" key="8">
    <source>
        <dbReference type="EMBL" id="OGM19963.1"/>
    </source>
</evidence>